<evidence type="ECO:0000313" key="1">
    <source>
        <dbReference type="EnsemblMetazoa" id="MESCA004939-PA"/>
    </source>
</evidence>
<dbReference type="AlphaFoldDB" id="T1GN00"/>
<dbReference type="Proteomes" id="UP000015102">
    <property type="component" value="Unassembled WGS sequence"/>
</dbReference>
<dbReference type="EMBL" id="CAQQ02393772">
    <property type="status" value="NOT_ANNOTATED_CDS"/>
    <property type="molecule type" value="Genomic_DNA"/>
</dbReference>
<organism evidence="1 2">
    <name type="scientific">Megaselia scalaris</name>
    <name type="common">Humpbacked fly</name>
    <name type="synonym">Phora scalaris</name>
    <dbReference type="NCBI Taxonomy" id="36166"/>
    <lineage>
        <taxon>Eukaryota</taxon>
        <taxon>Metazoa</taxon>
        <taxon>Ecdysozoa</taxon>
        <taxon>Arthropoda</taxon>
        <taxon>Hexapoda</taxon>
        <taxon>Insecta</taxon>
        <taxon>Pterygota</taxon>
        <taxon>Neoptera</taxon>
        <taxon>Endopterygota</taxon>
        <taxon>Diptera</taxon>
        <taxon>Brachycera</taxon>
        <taxon>Muscomorpha</taxon>
        <taxon>Platypezoidea</taxon>
        <taxon>Phoridae</taxon>
        <taxon>Megaseliini</taxon>
        <taxon>Megaselia</taxon>
    </lineage>
</organism>
<sequence>MGDGLLKNQKYDKILKKCADSAPKKRIQILLKPQICIFFCDVAADYVKMKVVLEIIFEKKIFIIIYPRKPHPP</sequence>
<name>T1GN00_MEGSC</name>
<dbReference type="EnsemblMetazoa" id="MESCA004939-RA">
    <property type="protein sequence ID" value="MESCA004939-PA"/>
    <property type="gene ID" value="MESCA004939"/>
</dbReference>
<keyword evidence="2" id="KW-1185">Reference proteome</keyword>
<evidence type="ECO:0000313" key="2">
    <source>
        <dbReference type="Proteomes" id="UP000015102"/>
    </source>
</evidence>
<proteinExistence type="predicted"/>
<reference evidence="2" key="1">
    <citation type="submission" date="2013-02" db="EMBL/GenBank/DDBJ databases">
        <authorList>
            <person name="Hughes D."/>
        </authorList>
    </citation>
    <scope>NUCLEOTIDE SEQUENCE</scope>
    <source>
        <strain>Durham</strain>
        <strain evidence="2">NC isolate 2 -- Noor lab</strain>
    </source>
</reference>
<accession>T1GN00</accession>
<protein>
    <submittedName>
        <fullName evidence="1">Uncharacterized protein</fullName>
    </submittedName>
</protein>
<dbReference type="HOGENOM" id="CLU_2707603_0_0_1"/>
<reference evidence="1" key="2">
    <citation type="submission" date="2015-06" db="UniProtKB">
        <authorList>
            <consortium name="EnsemblMetazoa"/>
        </authorList>
    </citation>
    <scope>IDENTIFICATION</scope>
</reference>